<feature type="compositionally biased region" description="Polar residues" evidence="1">
    <location>
        <begin position="1"/>
        <end position="10"/>
    </location>
</feature>
<dbReference type="PANTHER" id="PTHR47369:SF1">
    <property type="entry name" value="BTB_POZ DOMAIN-CONTAINING PROTEIN"/>
    <property type="match status" value="1"/>
</dbReference>
<accession>A0A5E8BFF3</accession>
<dbReference type="PANTHER" id="PTHR47369">
    <property type="entry name" value="BTB/POZ DOMAIN-CONTAINING PROTEIN"/>
    <property type="match status" value="1"/>
</dbReference>
<name>A0A5E8BFF3_9ASCO</name>
<feature type="region of interest" description="Disordered" evidence="1">
    <location>
        <begin position="559"/>
        <end position="618"/>
    </location>
</feature>
<feature type="domain" description="BTB" evidence="2">
    <location>
        <begin position="268"/>
        <end position="337"/>
    </location>
</feature>
<dbReference type="InterPro" id="IPR000210">
    <property type="entry name" value="BTB/POZ_dom"/>
</dbReference>
<feature type="compositionally biased region" description="Acidic residues" evidence="1">
    <location>
        <begin position="561"/>
        <end position="576"/>
    </location>
</feature>
<proteinExistence type="predicted"/>
<feature type="compositionally biased region" description="Polar residues" evidence="1">
    <location>
        <begin position="62"/>
        <end position="85"/>
    </location>
</feature>
<dbReference type="InterPro" id="IPR011333">
    <property type="entry name" value="SKP1/BTB/POZ_sf"/>
</dbReference>
<evidence type="ECO:0000313" key="4">
    <source>
        <dbReference type="Proteomes" id="UP000398389"/>
    </source>
</evidence>
<dbReference type="SUPFAM" id="SSF54695">
    <property type="entry name" value="POZ domain"/>
    <property type="match status" value="1"/>
</dbReference>
<dbReference type="SMART" id="SM00225">
    <property type="entry name" value="BTB"/>
    <property type="match status" value="1"/>
</dbReference>
<dbReference type="AlphaFoldDB" id="A0A5E8BFF3"/>
<reference evidence="3 4" key="1">
    <citation type="submission" date="2019-09" db="EMBL/GenBank/DDBJ databases">
        <authorList>
            <person name="Brejova B."/>
        </authorList>
    </citation>
    <scope>NUCLEOTIDE SEQUENCE [LARGE SCALE GENOMIC DNA]</scope>
</reference>
<protein>
    <recommendedName>
        <fullName evidence="2">BTB domain-containing protein</fullName>
    </recommendedName>
</protein>
<evidence type="ECO:0000256" key="1">
    <source>
        <dbReference type="SAM" id="MobiDB-lite"/>
    </source>
</evidence>
<feature type="compositionally biased region" description="Polar residues" evidence="1">
    <location>
        <begin position="192"/>
        <end position="205"/>
    </location>
</feature>
<dbReference type="OrthoDB" id="6359943at2759"/>
<feature type="region of interest" description="Disordered" evidence="1">
    <location>
        <begin position="1"/>
        <end position="24"/>
    </location>
</feature>
<feature type="region of interest" description="Disordered" evidence="1">
    <location>
        <begin position="37"/>
        <end position="163"/>
    </location>
</feature>
<feature type="region of interest" description="Disordered" evidence="1">
    <location>
        <begin position="192"/>
        <end position="239"/>
    </location>
</feature>
<feature type="compositionally biased region" description="Low complexity" evidence="1">
    <location>
        <begin position="212"/>
        <end position="229"/>
    </location>
</feature>
<gene>
    <name evidence="3" type="ORF">SAPINGB_P002722</name>
</gene>
<dbReference type="GeneID" id="43581540"/>
<evidence type="ECO:0000259" key="2">
    <source>
        <dbReference type="PROSITE" id="PS50097"/>
    </source>
</evidence>
<feature type="compositionally biased region" description="Polar residues" evidence="1">
    <location>
        <begin position="138"/>
        <end position="163"/>
    </location>
</feature>
<dbReference type="RefSeq" id="XP_031853331.1">
    <property type="nucleotide sequence ID" value="XM_031997440.1"/>
</dbReference>
<dbReference type="Pfam" id="PF00651">
    <property type="entry name" value="BTB"/>
    <property type="match status" value="1"/>
</dbReference>
<sequence length="1045" mass="115398">MEQDLTSSPVGTPPLQQIPHEDSLPNIVNINQMVTPDLSFDSGASSSPAIPPRSARHASPYRSLSSTLNKNNASSTSLNPTQRSHTPPAVISTPASTWQSSIPSFSENQQLPTAASPSSTVTVASSSNSSPIRRISVDVTSSSPSHRNSQVTVQASSSPNKSITVFDSSTPVLSSSSHNRCISQRTVQPLDHSISSPTFNSSKTTVYGDPLSTQKSTLSNKNKSNSQNHSSKRTDQTNIFNTQDIQAQLSLSLNDYLYYRGFLRGEGSDVTVRCFNRNFKLHKFILSRSPYFSSLFSSFWESSSQSSPEKKPIHTLSMDHDENITECAFELAISRLYGHEDIEEERKNIFGLFAVANFLDLPSLVDICVTEIISRISHTTVANILHFFHKRNYGEASKTIVEACKNFLFAEGYEMSFDLWMTIPNKVIAEVVGSDAFFVPTEWERCQFLIQIINLRILNAKSCSEQNETDIKDTNNLDSEDMAALRSTLDHDIRYCHMTYDQLEALEHTRDVNNHLIISRVVLREALWLQIGLKQKVIRVSDDCTELGIVREVPAGKLYGYDDEDEEEDSYSDENDDLKNNEIDSRSLGSSPTAKVKRFDNESPKRSGDTSATTENSSFISDDEEDVTYYSIPNADETLDAPWDRVKNHLDQPTKITKFPPFRFAVKFNDATLLENDRRVYSHTYWYAGNFWNVYLQKVAYKNKHQLGVYIHRSPPDSFIDPNLRVSSNSALTTSFINPLKYGVSNTGLGNAFVSSDFRRRSMGTYPGVSSTLGRIDDTPVDLRAGAGAGAEVPLNSIINESFSEGVNSAAAAASNNMLNLSTMISANNSNTRNNGIGAASSSSSVISNGVPSEIPQEENLGEISNMNTNINRDVALASLEHGGNDAQIFDTLLENLSLRNETAENGVGAELSQDTINVLSSLSLANAENVGDLTMIHQQIMSTPVSSQLNSLSGFQNKPGFVLSKQAQVPEYIDKRKKVSAFFEIYTPSRKGHSSLTCFSSTPDMFNISQSWGWKSASLYLKAEELKKGGKNDGLKFMVSIGLV</sequence>
<feature type="compositionally biased region" description="Polar residues" evidence="1">
    <location>
        <begin position="609"/>
        <end position="618"/>
    </location>
</feature>
<organism evidence="3 4">
    <name type="scientific">Magnusiomyces paraingens</name>
    <dbReference type="NCBI Taxonomy" id="2606893"/>
    <lineage>
        <taxon>Eukaryota</taxon>
        <taxon>Fungi</taxon>
        <taxon>Dikarya</taxon>
        <taxon>Ascomycota</taxon>
        <taxon>Saccharomycotina</taxon>
        <taxon>Dipodascomycetes</taxon>
        <taxon>Dipodascales</taxon>
        <taxon>Dipodascaceae</taxon>
        <taxon>Magnusiomyces</taxon>
    </lineage>
</organism>
<feature type="compositionally biased region" description="Low complexity" evidence="1">
    <location>
        <begin position="112"/>
        <end position="134"/>
    </location>
</feature>
<dbReference type="Gene3D" id="3.30.710.10">
    <property type="entry name" value="Potassium Channel Kv1.1, Chain A"/>
    <property type="match status" value="1"/>
</dbReference>
<dbReference type="EMBL" id="CABVLU010000002">
    <property type="protein sequence ID" value="VVT50356.1"/>
    <property type="molecule type" value="Genomic_DNA"/>
</dbReference>
<evidence type="ECO:0000313" key="3">
    <source>
        <dbReference type="EMBL" id="VVT50356.1"/>
    </source>
</evidence>
<keyword evidence="4" id="KW-1185">Reference proteome</keyword>
<dbReference type="PROSITE" id="PS50097">
    <property type="entry name" value="BTB"/>
    <property type="match status" value="1"/>
</dbReference>
<dbReference type="Proteomes" id="UP000398389">
    <property type="component" value="Unassembled WGS sequence"/>
</dbReference>
<feature type="compositionally biased region" description="Polar residues" evidence="1">
    <location>
        <begin position="93"/>
        <end position="111"/>
    </location>
</feature>
<feature type="compositionally biased region" description="Basic and acidic residues" evidence="1">
    <location>
        <begin position="597"/>
        <end position="608"/>
    </location>
</feature>